<reference evidence="2 3" key="1">
    <citation type="journal article" date="2015" name="Sci. Rep.">
        <title>Chromosome-level genome map provides insights into diverse defense mechanisms in the medicinal fungus Ganoderma sinense.</title>
        <authorList>
            <person name="Zhu Y."/>
            <person name="Xu J."/>
            <person name="Sun C."/>
            <person name="Zhou S."/>
            <person name="Xu H."/>
            <person name="Nelson D.R."/>
            <person name="Qian J."/>
            <person name="Song J."/>
            <person name="Luo H."/>
            <person name="Xiang L."/>
            <person name="Li Y."/>
            <person name="Xu Z."/>
            <person name="Ji A."/>
            <person name="Wang L."/>
            <person name="Lu S."/>
            <person name="Hayward A."/>
            <person name="Sun W."/>
            <person name="Li X."/>
            <person name="Schwartz D.C."/>
            <person name="Wang Y."/>
            <person name="Chen S."/>
        </authorList>
    </citation>
    <scope>NUCLEOTIDE SEQUENCE [LARGE SCALE GENOMIC DNA]</scope>
    <source>
        <strain evidence="2 3">ZZ0214-1</strain>
    </source>
</reference>
<accession>A0A2G8RMA7</accession>
<feature type="chain" id="PRO_5013654716" evidence="1">
    <location>
        <begin position="23"/>
        <end position="145"/>
    </location>
</feature>
<dbReference type="Proteomes" id="UP000230002">
    <property type="component" value="Unassembled WGS sequence"/>
</dbReference>
<sequence>MFASTKFAAVLSVLAVAIAVSAAPAKVFNSNKAGNVDIVFRPDITSPTVGAIWNTGTIQTITWDTSDIPTEALNQTGLVLLGHIEDGDSNEHLDVQHPLASGFPITDGSVDVMVPQVDTRDDYVIVLFGDSGNTSPKFTITASTA</sequence>
<evidence type="ECO:0000313" key="3">
    <source>
        <dbReference type="Proteomes" id="UP000230002"/>
    </source>
</evidence>
<keyword evidence="1" id="KW-0732">Signal</keyword>
<name>A0A2G8RMA7_9APHY</name>
<comment type="caution">
    <text evidence="2">The sequence shown here is derived from an EMBL/GenBank/DDBJ whole genome shotgun (WGS) entry which is preliminary data.</text>
</comment>
<dbReference type="AlphaFoldDB" id="A0A2G8RMA7"/>
<dbReference type="STRING" id="1077348.A0A2G8RMA7"/>
<evidence type="ECO:0000256" key="1">
    <source>
        <dbReference type="SAM" id="SignalP"/>
    </source>
</evidence>
<keyword evidence="3" id="KW-1185">Reference proteome</keyword>
<feature type="signal peptide" evidence="1">
    <location>
        <begin position="1"/>
        <end position="22"/>
    </location>
</feature>
<dbReference type="OrthoDB" id="3199367at2759"/>
<protein>
    <submittedName>
        <fullName evidence="2">Uncharacterized protein</fullName>
    </submittedName>
</protein>
<organism evidence="2 3">
    <name type="scientific">Ganoderma sinense ZZ0214-1</name>
    <dbReference type="NCBI Taxonomy" id="1077348"/>
    <lineage>
        <taxon>Eukaryota</taxon>
        <taxon>Fungi</taxon>
        <taxon>Dikarya</taxon>
        <taxon>Basidiomycota</taxon>
        <taxon>Agaricomycotina</taxon>
        <taxon>Agaricomycetes</taxon>
        <taxon>Polyporales</taxon>
        <taxon>Polyporaceae</taxon>
        <taxon>Ganoderma</taxon>
    </lineage>
</organism>
<dbReference type="EMBL" id="AYKW01000069">
    <property type="protein sequence ID" value="PIL22643.1"/>
    <property type="molecule type" value="Genomic_DNA"/>
</dbReference>
<proteinExistence type="predicted"/>
<evidence type="ECO:0000313" key="2">
    <source>
        <dbReference type="EMBL" id="PIL22643.1"/>
    </source>
</evidence>
<gene>
    <name evidence="2" type="ORF">GSI_15335</name>
</gene>